<keyword evidence="4 9" id="KW-0507">mRNA processing</keyword>
<dbReference type="HOGENOM" id="CLU_000907_1_3_7"/>
<dbReference type="GO" id="GO:0008033">
    <property type="term" value="P:tRNA processing"/>
    <property type="evidence" value="ECO:0007669"/>
    <property type="project" value="UniProtKB-KW"/>
</dbReference>
<dbReference type="GO" id="GO:0010468">
    <property type="term" value="P:regulation of gene expression"/>
    <property type="evidence" value="ECO:0007669"/>
    <property type="project" value="TreeGrafter"/>
</dbReference>
<feature type="binding site" evidence="9">
    <location>
        <position position="41"/>
    </location>
    <ligand>
        <name>Mg(2+)</name>
        <dbReference type="ChEBI" id="CHEBI:18420"/>
    </ligand>
</feature>
<dbReference type="GO" id="GO:0004525">
    <property type="term" value="F:ribonuclease III activity"/>
    <property type="evidence" value="ECO:0007669"/>
    <property type="project" value="UniProtKB-UniRule"/>
</dbReference>
<dbReference type="SUPFAM" id="SSF54768">
    <property type="entry name" value="dsRNA-binding domain-like"/>
    <property type="match status" value="1"/>
</dbReference>
<dbReference type="InterPro" id="IPR011907">
    <property type="entry name" value="RNase_III"/>
</dbReference>
<sequence length="225" mass="25157">MMKNIEKLERSLTYEFKDKNLLIHALTHKSFKKSYNNERLEFLGDAVLDLVVGEYLFHKFAKDAEGDLSKLRAALVNEKSFAKIANSLNLGDFIFMSVAEENNGGKEKPSILSDALEAIIGAIHLEAGFEFAKTIALRLIEKNFPQIDAKILIKDYKTKLQEITQGKIGQTPQYETVRAFGPDHLKQFEIALMLDGKELARAIAGSKKEAQQMAAKIALEKLGAL</sequence>
<dbReference type="CDD" id="cd10845">
    <property type="entry name" value="DSRM_RNAse_III_family"/>
    <property type="match status" value="1"/>
</dbReference>
<keyword evidence="5 9" id="KW-0540">Nuclease</keyword>
<evidence type="ECO:0000256" key="1">
    <source>
        <dbReference type="ARBA" id="ARBA00000109"/>
    </source>
</evidence>
<dbReference type="Pfam" id="PF14622">
    <property type="entry name" value="Ribonucleas_3_3"/>
    <property type="match status" value="1"/>
</dbReference>
<keyword evidence="9" id="KW-0460">Magnesium</keyword>
<feature type="active site" evidence="9">
    <location>
        <position position="45"/>
    </location>
</feature>
<dbReference type="GO" id="GO:0006397">
    <property type="term" value="P:mRNA processing"/>
    <property type="evidence" value="ECO:0007669"/>
    <property type="project" value="UniProtKB-UniRule"/>
</dbReference>
<comment type="subcellular location">
    <subcellularLocation>
        <location evidence="9">Cytoplasm</location>
    </subcellularLocation>
</comment>
<keyword evidence="3 9" id="KW-0698">rRNA processing</keyword>
<accession>A0A0H3PDX5</accession>
<dbReference type="SMART" id="SM00358">
    <property type="entry name" value="DSRM"/>
    <property type="match status" value="1"/>
</dbReference>
<name>A0A0H3PDX5_CAMJJ</name>
<keyword evidence="6 9" id="KW-0255">Endonuclease</keyword>
<feature type="domain" description="DRBM" evidence="10">
    <location>
        <begin position="155"/>
        <end position="224"/>
    </location>
</feature>
<dbReference type="AlphaFoldDB" id="A0A0H3PDX5"/>
<dbReference type="HAMAP" id="MF_00104">
    <property type="entry name" value="RNase_III"/>
    <property type="match status" value="1"/>
</dbReference>
<dbReference type="InterPro" id="IPR036389">
    <property type="entry name" value="RNase_III_sf"/>
</dbReference>
<evidence type="ECO:0000256" key="7">
    <source>
        <dbReference type="ARBA" id="ARBA00022801"/>
    </source>
</evidence>
<feature type="binding site" evidence="9">
    <location>
        <position position="114"/>
    </location>
    <ligand>
        <name>Mg(2+)</name>
        <dbReference type="ChEBI" id="CHEBI:18420"/>
    </ligand>
</feature>
<dbReference type="SUPFAM" id="SSF69065">
    <property type="entry name" value="RNase III domain-like"/>
    <property type="match status" value="1"/>
</dbReference>
<evidence type="ECO:0000313" key="12">
    <source>
        <dbReference type="EMBL" id="EAQ72743.2"/>
    </source>
</evidence>
<evidence type="ECO:0000256" key="5">
    <source>
        <dbReference type="ARBA" id="ARBA00022722"/>
    </source>
</evidence>
<comment type="similarity">
    <text evidence="2">Belongs to the ribonuclease III family.</text>
</comment>
<feature type="active site" evidence="9">
    <location>
        <position position="117"/>
    </location>
</feature>
<comment type="catalytic activity">
    <reaction evidence="1 9">
        <text>Endonucleolytic cleavage to 5'-phosphomonoester.</text>
        <dbReference type="EC" id="3.1.26.3"/>
    </reaction>
</comment>
<keyword evidence="9" id="KW-0963">Cytoplasm</keyword>
<keyword evidence="9" id="KW-0699">rRNA-binding</keyword>
<comment type="cofactor">
    <cofactor evidence="9">
        <name>Mg(2+)</name>
        <dbReference type="ChEBI" id="CHEBI:18420"/>
    </cofactor>
</comment>
<dbReference type="EC" id="3.1.26.3" evidence="9"/>
<proteinExistence type="inferred from homology"/>
<protein>
    <recommendedName>
        <fullName evidence="9">Ribonuclease 3</fullName>
        <ecNumber evidence="9">3.1.26.3</ecNumber>
    </recommendedName>
    <alternativeName>
        <fullName evidence="9">Ribonuclease III</fullName>
        <shortName evidence="9">RNase III</shortName>
    </alternativeName>
</protein>
<comment type="function">
    <text evidence="9">Digests double-stranded RNA. Involved in the processing of primary rRNA transcript to yield the immediate precursors to the large and small rRNAs (23S and 16S). Processes some mRNAs, and tRNAs when they are encoded in the rRNA operon. Processes pre-crRNA and tracrRNA of type II CRISPR loci if present in the organism.</text>
</comment>
<dbReference type="GO" id="GO:0006364">
    <property type="term" value="P:rRNA processing"/>
    <property type="evidence" value="ECO:0007669"/>
    <property type="project" value="UniProtKB-UniRule"/>
</dbReference>
<comment type="subunit">
    <text evidence="9">Homodimer.</text>
</comment>
<evidence type="ECO:0000256" key="2">
    <source>
        <dbReference type="ARBA" id="ARBA00010183"/>
    </source>
</evidence>
<dbReference type="KEGG" id="cjj:CJJ81176_1626"/>
<dbReference type="PANTHER" id="PTHR11207:SF0">
    <property type="entry name" value="RIBONUCLEASE 3"/>
    <property type="match status" value="1"/>
</dbReference>
<feature type="binding site" evidence="9">
    <location>
        <position position="117"/>
    </location>
    <ligand>
        <name>Mg(2+)</name>
        <dbReference type="ChEBI" id="CHEBI:18420"/>
    </ligand>
</feature>
<dbReference type="PROSITE" id="PS50142">
    <property type="entry name" value="RNASE_3_2"/>
    <property type="match status" value="1"/>
</dbReference>
<dbReference type="SMART" id="SM00535">
    <property type="entry name" value="RIBOc"/>
    <property type="match status" value="1"/>
</dbReference>
<gene>
    <name evidence="9 12" type="primary">rnc</name>
    <name evidence="12" type="ordered locus">CJJ81176_1626</name>
</gene>
<dbReference type="EMBL" id="CP000538">
    <property type="protein sequence ID" value="EAQ72743.2"/>
    <property type="molecule type" value="Genomic_DNA"/>
</dbReference>
<keyword evidence="9" id="KW-0479">Metal-binding</keyword>
<dbReference type="InterPro" id="IPR014720">
    <property type="entry name" value="dsRBD_dom"/>
</dbReference>
<dbReference type="GO" id="GO:0019843">
    <property type="term" value="F:rRNA binding"/>
    <property type="evidence" value="ECO:0007669"/>
    <property type="project" value="UniProtKB-KW"/>
</dbReference>
<feature type="domain" description="RNase III" evidence="11">
    <location>
        <begin position="5"/>
        <end position="128"/>
    </location>
</feature>
<evidence type="ECO:0000256" key="9">
    <source>
        <dbReference type="HAMAP-Rule" id="MF_00104"/>
    </source>
</evidence>
<evidence type="ECO:0000313" key="13">
    <source>
        <dbReference type="Proteomes" id="UP000000646"/>
    </source>
</evidence>
<evidence type="ECO:0000256" key="3">
    <source>
        <dbReference type="ARBA" id="ARBA00022552"/>
    </source>
</evidence>
<dbReference type="Proteomes" id="UP000000646">
    <property type="component" value="Chromosome"/>
</dbReference>
<evidence type="ECO:0000259" key="11">
    <source>
        <dbReference type="PROSITE" id="PS50142"/>
    </source>
</evidence>
<dbReference type="CDD" id="cd00593">
    <property type="entry name" value="RIBOc"/>
    <property type="match status" value="1"/>
</dbReference>
<evidence type="ECO:0000256" key="4">
    <source>
        <dbReference type="ARBA" id="ARBA00022664"/>
    </source>
</evidence>
<evidence type="ECO:0000256" key="6">
    <source>
        <dbReference type="ARBA" id="ARBA00022759"/>
    </source>
</evidence>
<dbReference type="eggNOG" id="COG0571">
    <property type="taxonomic scope" value="Bacteria"/>
</dbReference>
<keyword evidence="9" id="KW-0819">tRNA processing</keyword>
<evidence type="ECO:0000256" key="8">
    <source>
        <dbReference type="ARBA" id="ARBA00022884"/>
    </source>
</evidence>
<reference evidence="13" key="1">
    <citation type="submission" date="2006-12" db="EMBL/GenBank/DDBJ databases">
        <authorList>
            <person name="Fouts D.E."/>
            <person name="Nelson K.E."/>
            <person name="Sebastian Y."/>
        </authorList>
    </citation>
    <scope>NUCLEOTIDE SEQUENCE [LARGE SCALE GENOMIC DNA]</scope>
    <source>
        <strain evidence="13">81-176</strain>
    </source>
</reference>
<dbReference type="GO" id="GO:0005737">
    <property type="term" value="C:cytoplasm"/>
    <property type="evidence" value="ECO:0007669"/>
    <property type="project" value="UniProtKB-SubCell"/>
</dbReference>
<dbReference type="GO" id="GO:0046872">
    <property type="term" value="F:metal ion binding"/>
    <property type="evidence" value="ECO:0007669"/>
    <property type="project" value="UniProtKB-KW"/>
</dbReference>
<dbReference type="PANTHER" id="PTHR11207">
    <property type="entry name" value="RIBONUCLEASE III"/>
    <property type="match status" value="1"/>
</dbReference>
<dbReference type="InterPro" id="IPR000999">
    <property type="entry name" value="RNase_III_dom"/>
</dbReference>
<keyword evidence="8 9" id="KW-0694">RNA-binding</keyword>
<dbReference type="NCBIfam" id="TIGR02191">
    <property type="entry name" value="RNaseIII"/>
    <property type="match status" value="1"/>
</dbReference>
<dbReference type="PROSITE" id="PS00517">
    <property type="entry name" value="RNASE_3_1"/>
    <property type="match status" value="1"/>
</dbReference>
<dbReference type="FunFam" id="1.10.1520.10:FF:000001">
    <property type="entry name" value="Ribonuclease 3"/>
    <property type="match status" value="1"/>
</dbReference>
<dbReference type="PROSITE" id="PS50137">
    <property type="entry name" value="DS_RBD"/>
    <property type="match status" value="1"/>
</dbReference>
<dbReference type="Gene3D" id="3.30.160.20">
    <property type="match status" value="1"/>
</dbReference>
<dbReference type="Gene3D" id="1.10.1520.10">
    <property type="entry name" value="Ribonuclease III domain"/>
    <property type="match status" value="1"/>
</dbReference>
<dbReference type="Pfam" id="PF00035">
    <property type="entry name" value="dsrm"/>
    <property type="match status" value="1"/>
</dbReference>
<dbReference type="GO" id="GO:0003725">
    <property type="term" value="F:double-stranded RNA binding"/>
    <property type="evidence" value="ECO:0007669"/>
    <property type="project" value="TreeGrafter"/>
</dbReference>
<evidence type="ECO:0000259" key="10">
    <source>
        <dbReference type="PROSITE" id="PS50137"/>
    </source>
</evidence>
<keyword evidence="7 9" id="KW-0378">Hydrolase</keyword>
<organism evidence="12 13">
    <name type="scientific">Campylobacter jejuni subsp. jejuni serotype O:23/36 (strain 81-176)</name>
    <dbReference type="NCBI Taxonomy" id="354242"/>
    <lineage>
        <taxon>Bacteria</taxon>
        <taxon>Pseudomonadati</taxon>
        <taxon>Campylobacterota</taxon>
        <taxon>Epsilonproteobacteria</taxon>
        <taxon>Campylobacterales</taxon>
        <taxon>Campylobacteraceae</taxon>
        <taxon>Campylobacter</taxon>
    </lineage>
</organism>